<gene>
    <name evidence="5" type="primary">GatA</name>
    <name evidence="7" type="ORF">V9T40_010347</name>
</gene>
<keyword evidence="4 5" id="KW-0648">Protein biosynthesis</keyword>
<comment type="function">
    <text evidence="5">Allows the formation of correctly charged Gln-tRNA(Gln) through the transamidation of misacylated Glu-tRNA(Gln) in the mitochondria. The reaction takes place in the presence of glutamine and ATP through an activated gamma-phospho-Glu-tRNA(Gln).</text>
</comment>
<dbReference type="GO" id="GO:0050567">
    <property type="term" value="F:glutaminyl-tRNA synthase (glutamine-hydrolyzing) activity"/>
    <property type="evidence" value="ECO:0007669"/>
    <property type="project" value="UniProtKB-UniRule"/>
</dbReference>
<dbReference type="SUPFAM" id="SSF75304">
    <property type="entry name" value="Amidase signature (AS) enzymes"/>
    <property type="match status" value="1"/>
</dbReference>
<dbReference type="Pfam" id="PF01425">
    <property type="entry name" value="Amidase"/>
    <property type="match status" value="1"/>
</dbReference>
<comment type="subunit">
    <text evidence="5">Subunit of the heterotrimeric GatCAB amidotransferase (AdT) complex, composed of A, B and C subunits.</text>
</comment>
<proteinExistence type="inferred from homology"/>
<dbReference type="InterPro" id="IPR036928">
    <property type="entry name" value="AS_sf"/>
</dbReference>
<feature type="domain" description="Amidase" evidence="6">
    <location>
        <begin position="17"/>
        <end position="477"/>
    </location>
</feature>
<evidence type="ECO:0000313" key="7">
    <source>
        <dbReference type="EMBL" id="KAK7578142.1"/>
    </source>
</evidence>
<dbReference type="EC" id="6.3.5.7" evidence="5"/>
<comment type="similarity">
    <text evidence="5">Belongs to the amidase family. GatA subfamily.</text>
</comment>
<evidence type="ECO:0000256" key="2">
    <source>
        <dbReference type="ARBA" id="ARBA00022741"/>
    </source>
</evidence>
<dbReference type="GO" id="GO:0032543">
    <property type="term" value="P:mitochondrial translation"/>
    <property type="evidence" value="ECO:0007669"/>
    <property type="project" value="UniProtKB-UniRule"/>
</dbReference>
<keyword evidence="5" id="KW-0496">Mitochondrion</keyword>
<evidence type="ECO:0000256" key="5">
    <source>
        <dbReference type="HAMAP-Rule" id="MF_03150"/>
    </source>
</evidence>
<feature type="active site" description="Acyl-ester intermediate" evidence="5">
    <location>
        <position position="185"/>
    </location>
</feature>
<dbReference type="PANTHER" id="PTHR11895">
    <property type="entry name" value="TRANSAMIDASE"/>
    <property type="match status" value="1"/>
</dbReference>
<comment type="subcellular location">
    <subcellularLocation>
        <location evidence="5">Mitochondrion</location>
    </subcellularLocation>
</comment>
<protein>
    <recommendedName>
        <fullName evidence="5">Glutamyl-tRNA(Gln) amidotransferase subunit A, mitochondrial</fullName>
        <shortName evidence="5">Glu-AdT subunit A</shortName>
        <ecNumber evidence="5">6.3.5.7</ecNumber>
    </recommendedName>
</protein>
<dbReference type="InterPro" id="IPR000120">
    <property type="entry name" value="Amidase"/>
</dbReference>
<dbReference type="EMBL" id="JBBCAQ010000035">
    <property type="protein sequence ID" value="KAK7578142.1"/>
    <property type="molecule type" value="Genomic_DNA"/>
</dbReference>
<feature type="active site" description="Charge relay system" evidence="5">
    <location>
        <position position="161"/>
    </location>
</feature>
<dbReference type="GO" id="GO:0005739">
    <property type="term" value="C:mitochondrion"/>
    <property type="evidence" value="ECO:0007669"/>
    <property type="project" value="UniProtKB-SubCell"/>
</dbReference>
<reference evidence="7 8" key="1">
    <citation type="submission" date="2024-03" db="EMBL/GenBank/DDBJ databases">
        <title>Adaptation during the transition from Ophiocordyceps entomopathogen to insect associate is accompanied by gene loss and intensified selection.</title>
        <authorList>
            <person name="Ward C.M."/>
            <person name="Onetto C.A."/>
            <person name="Borneman A.R."/>
        </authorList>
    </citation>
    <scope>NUCLEOTIDE SEQUENCE [LARGE SCALE GENOMIC DNA]</scope>
    <source>
        <strain evidence="7">AWRI1</strain>
        <tissue evidence="7">Single Adult Female</tissue>
    </source>
</reference>
<comment type="caution">
    <text evidence="7">The sequence shown here is derived from an EMBL/GenBank/DDBJ whole genome shotgun (WGS) entry which is preliminary data.</text>
</comment>
<organism evidence="7 8">
    <name type="scientific">Parthenolecanium corni</name>
    <dbReference type="NCBI Taxonomy" id="536013"/>
    <lineage>
        <taxon>Eukaryota</taxon>
        <taxon>Metazoa</taxon>
        <taxon>Ecdysozoa</taxon>
        <taxon>Arthropoda</taxon>
        <taxon>Hexapoda</taxon>
        <taxon>Insecta</taxon>
        <taxon>Pterygota</taxon>
        <taxon>Neoptera</taxon>
        <taxon>Paraneoptera</taxon>
        <taxon>Hemiptera</taxon>
        <taxon>Sternorrhyncha</taxon>
        <taxon>Coccoidea</taxon>
        <taxon>Coccidae</taxon>
        <taxon>Parthenolecanium</taxon>
    </lineage>
</organism>
<dbReference type="AlphaFoldDB" id="A0AAN9T942"/>
<evidence type="ECO:0000256" key="3">
    <source>
        <dbReference type="ARBA" id="ARBA00022840"/>
    </source>
</evidence>
<dbReference type="PANTHER" id="PTHR11895:SF7">
    <property type="entry name" value="GLUTAMYL-TRNA(GLN) AMIDOTRANSFERASE SUBUNIT A, MITOCHONDRIAL"/>
    <property type="match status" value="1"/>
</dbReference>
<name>A0AAN9T942_9HEMI</name>
<dbReference type="Gene3D" id="3.90.1300.10">
    <property type="entry name" value="Amidase signature (AS) domain"/>
    <property type="match status" value="1"/>
</dbReference>
<sequence length="497" mass="54315">MTLVKKHIFESSLDTCRLCLDRISQIEALNAFITVLKDDALNLALESDKRISEGNPKSNIDGLPIAIKDNFCVRNVRTTCASKMLKNFTSPYDATVVKKLKDAGTLIIGKTNLDEFAMGSGTVDSIFGPTKNVWGSQIQGELQGNSNFNSKFNQCYIAGGSSGGSAVAVATGASFASIGSDTGGSTRNPASYCGVVGFKPSYSVVSRHGLIPLTNSMDVPGILARKVEDVASVFNIISGPDDYDSTTSQNHLEQVDLNKKIDLRRITIGIPKEYHSPLMSPEILETWQHIRKTFETAGASVKEVSMPHTQDSIVTYSILNQCEVASNMARYSGILFGHRCNSTVSTNQLIAESRWEGFGPVVRDRILAGNYFLLRKNYEKYFVKAMKVRRLIADDFNNVWSKGIHILLTPTTLTTAPLLSDFMLLDNRAQCSAQDYCTQPANMAGCPAISLPICLSKEGLPIGLQMMSRNFEDPLLLSVAHWLQSVVSFPHLISGVC</sequence>
<keyword evidence="3 5" id="KW-0067">ATP-binding</keyword>
<comment type="catalytic activity">
    <reaction evidence="5">
        <text>L-glutamyl-tRNA(Gln) + L-glutamine + ATP + H2O = L-glutaminyl-tRNA(Gln) + L-glutamate + ADP + phosphate + H(+)</text>
        <dbReference type="Rhea" id="RHEA:17521"/>
        <dbReference type="Rhea" id="RHEA-COMP:9681"/>
        <dbReference type="Rhea" id="RHEA-COMP:9684"/>
        <dbReference type="ChEBI" id="CHEBI:15377"/>
        <dbReference type="ChEBI" id="CHEBI:15378"/>
        <dbReference type="ChEBI" id="CHEBI:29985"/>
        <dbReference type="ChEBI" id="CHEBI:30616"/>
        <dbReference type="ChEBI" id="CHEBI:43474"/>
        <dbReference type="ChEBI" id="CHEBI:58359"/>
        <dbReference type="ChEBI" id="CHEBI:78520"/>
        <dbReference type="ChEBI" id="CHEBI:78521"/>
        <dbReference type="ChEBI" id="CHEBI:456216"/>
        <dbReference type="EC" id="6.3.5.7"/>
    </reaction>
</comment>
<keyword evidence="8" id="KW-1185">Reference proteome</keyword>
<dbReference type="InterPro" id="IPR023631">
    <property type="entry name" value="Amidase_dom"/>
</dbReference>
<keyword evidence="1 5" id="KW-0436">Ligase</keyword>
<evidence type="ECO:0000259" key="6">
    <source>
        <dbReference type="Pfam" id="PF01425"/>
    </source>
</evidence>
<dbReference type="Proteomes" id="UP001367676">
    <property type="component" value="Unassembled WGS sequence"/>
</dbReference>
<feature type="active site" description="Charge relay system" evidence="5">
    <location>
        <position position="68"/>
    </location>
</feature>
<evidence type="ECO:0000313" key="8">
    <source>
        <dbReference type="Proteomes" id="UP001367676"/>
    </source>
</evidence>
<accession>A0AAN9T942</accession>
<evidence type="ECO:0000256" key="1">
    <source>
        <dbReference type="ARBA" id="ARBA00022598"/>
    </source>
</evidence>
<dbReference type="GO" id="GO:0005524">
    <property type="term" value="F:ATP binding"/>
    <property type="evidence" value="ECO:0007669"/>
    <property type="project" value="UniProtKB-KW"/>
</dbReference>
<dbReference type="GO" id="GO:0070681">
    <property type="term" value="P:glutaminyl-tRNAGln biosynthesis via transamidation"/>
    <property type="evidence" value="ECO:0007669"/>
    <property type="project" value="UniProtKB-UniRule"/>
</dbReference>
<dbReference type="GO" id="GO:0030956">
    <property type="term" value="C:glutamyl-tRNA(Gln) amidotransferase complex"/>
    <property type="evidence" value="ECO:0007669"/>
    <property type="project" value="UniProtKB-UniRule"/>
</dbReference>
<dbReference type="InterPro" id="IPR004412">
    <property type="entry name" value="GatA"/>
</dbReference>
<evidence type="ECO:0000256" key="4">
    <source>
        <dbReference type="ARBA" id="ARBA00022917"/>
    </source>
</evidence>
<dbReference type="HAMAP" id="MF_00120">
    <property type="entry name" value="GatA"/>
    <property type="match status" value="1"/>
</dbReference>
<keyword evidence="2 5" id="KW-0547">Nucleotide-binding</keyword>